<organism evidence="2 3">
    <name type="scientific">Armillaria borealis</name>
    <dbReference type="NCBI Taxonomy" id="47425"/>
    <lineage>
        <taxon>Eukaryota</taxon>
        <taxon>Fungi</taxon>
        <taxon>Dikarya</taxon>
        <taxon>Basidiomycota</taxon>
        <taxon>Agaricomycotina</taxon>
        <taxon>Agaricomycetes</taxon>
        <taxon>Agaricomycetidae</taxon>
        <taxon>Agaricales</taxon>
        <taxon>Marasmiineae</taxon>
        <taxon>Physalacriaceae</taxon>
        <taxon>Armillaria</taxon>
    </lineage>
</organism>
<dbReference type="InterPro" id="IPR011545">
    <property type="entry name" value="DEAD/DEAH_box_helicase_dom"/>
</dbReference>
<comment type="caution">
    <text evidence="2">The sequence shown here is derived from an EMBL/GenBank/DDBJ whole genome shotgun (WGS) entry which is preliminary data.</text>
</comment>
<dbReference type="GO" id="GO:0005524">
    <property type="term" value="F:ATP binding"/>
    <property type="evidence" value="ECO:0007669"/>
    <property type="project" value="InterPro"/>
</dbReference>
<dbReference type="SUPFAM" id="SSF52540">
    <property type="entry name" value="P-loop containing nucleoside triphosphate hydrolases"/>
    <property type="match status" value="1"/>
</dbReference>
<keyword evidence="3" id="KW-1185">Reference proteome</keyword>
<evidence type="ECO:0000313" key="3">
    <source>
        <dbReference type="Proteomes" id="UP001175226"/>
    </source>
</evidence>
<dbReference type="Gene3D" id="3.40.50.300">
    <property type="entry name" value="P-loop containing nucleotide triphosphate hydrolases"/>
    <property type="match status" value="1"/>
</dbReference>
<dbReference type="EMBL" id="JAUEPT010000069">
    <property type="protein sequence ID" value="KAK0434681.1"/>
    <property type="molecule type" value="Genomic_DNA"/>
</dbReference>
<dbReference type="AlphaFoldDB" id="A0AA39J3M3"/>
<feature type="domain" description="DEAD/DEAH-box helicase" evidence="1">
    <location>
        <begin position="30"/>
        <end position="106"/>
    </location>
</feature>
<reference evidence="2" key="1">
    <citation type="submission" date="2023-06" db="EMBL/GenBank/DDBJ databases">
        <authorList>
            <consortium name="Lawrence Berkeley National Laboratory"/>
            <person name="Ahrendt S."/>
            <person name="Sahu N."/>
            <person name="Indic B."/>
            <person name="Wong-Bajracharya J."/>
            <person name="Merenyi Z."/>
            <person name="Ke H.-M."/>
            <person name="Monk M."/>
            <person name="Kocsube S."/>
            <person name="Drula E."/>
            <person name="Lipzen A."/>
            <person name="Balint B."/>
            <person name="Henrissat B."/>
            <person name="Andreopoulos B."/>
            <person name="Martin F.M."/>
            <person name="Harder C.B."/>
            <person name="Rigling D."/>
            <person name="Ford K.L."/>
            <person name="Foster G.D."/>
            <person name="Pangilinan J."/>
            <person name="Papanicolaou A."/>
            <person name="Barry K."/>
            <person name="LaButti K."/>
            <person name="Viragh M."/>
            <person name="Koriabine M."/>
            <person name="Yan M."/>
            <person name="Riley R."/>
            <person name="Champramary S."/>
            <person name="Plett K.L."/>
            <person name="Tsai I.J."/>
            <person name="Slot J."/>
            <person name="Sipos G."/>
            <person name="Plett J."/>
            <person name="Nagy L.G."/>
            <person name="Grigoriev I.V."/>
        </authorList>
    </citation>
    <scope>NUCLEOTIDE SEQUENCE</scope>
    <source>
        <strain evidence="2">FPL87.14</strain>
    </source>
</reference>
<protein>
    <recommendedName>
        <fullName evidence="1">DEAD/DEAH-box helicase domain-containing protein</fullName>
    </recommendedName>
</protein>
<accession>A0AA39J3M3</accession>
<sequence>MTSWKTQQGSDSLIRVVSRRILHWQDGLRDHQQEFIPYILDGNNLLVCTATGDGKSAYFTVFILVHLEVCDHPELYAGFAAKRKPVGVVITPTIGLASNIVSELQAVRLRGFSLS</sequence>
<dbReference type="GO" id="GO:0003676">
    <property type="term" value="F:nucleic acid binding"/>
    <property type="evidence" value="ECO:0007669"/>
    <property type="project" value="InterPro"/>
</dbReference>
<proteinExistence type="predicted"/>
<evidence type="ECO:0000313" key="2">
    <source>
        <dbReference type="EMBL" id="KAK0434681.1"/>
    </source>
</evidence>
<dbReference type="InterPro" id="IPR027417">
    <property type="entry name" value="P-loop_NTPase"/>
</dbReference>
<name>A0AA39J3M3_9AGAR</name>
<dbReference type="Proteomes" id="UP001175226">
    <property type="component" value="Unassembled WGS sequence"/>
</dbReference>
<evidence type="ECO:0000259" key="1">
    <source>
        <dbReference type="Pfam" id="PF00270"/>
    </source>
</evidence>
<gene>
    <name evidence="2" type="ORF">EV421DRAFT_1838879</name>
</gene>
<dbReference type="Pfam" id="PF00270">
    <property type="entry name" value="DEAD"/>
    <property type="match status" value="1"/>
</dbReference>